<evidence type="ECO:0000256" key="1">
    <source>
        <dbReference type="ARBA" id="ARBA00010876"/>
    </source>
</evidence>
<dbReference type="PANTHER" id="PTHR21600">
    <property type="entry name" value="MITOCHONDRIAL RNA PSEUDOURIDINE SYNTHASE"/>
    <property type="match status" value="1"/>
</dbReference>
<comment type="catalytic activity">
    <reaction evidence="4">
        <text>a uridine in RNA = a pseudouridine in RNA</text>
        <dbReference type="Rhea" id="RHEA:48348"/>
        <dbReference type="Rhea" id="RHEA-COMP:12068"/>
        <dbReference type="Rhea" id="RHEA-COMP:12069"/>
        <dbReference type="ChEBI" id="CHEBI:65314"/>
        <dbReference type="ChEBI" id="CHEBI:65315"/>
    </reaction>
</comment>
<evidence type="ECO:0000256" key="3">
    <source>
        <dbReference type="PIRSR" id="PIRSR606225-1"/>
    </source>
</evidence>
<name>A0A1G2LDI7_9BACT</name>
<comment type="function">
    <text evidence="4">Responsible for synthesis of pseudouridine from uracil.</text>
</comment>
<dbReference type="InterPro" id="IPR006224">
    <property type="entry name" value="PsdUridine_synth_RluA-like_CS"/>
</dbReference>
<dbReference type="InterPro" id="IPR050188">
    <property type="entry name" value="RluA_PseudoU_synthase"/>
</dbReference>
<dbReference type="EMBL" id="MHQT01000017">
    <property type="protein sequence ID" value="OHA09660.1"/>
    <property type="molecule type" value="Genomic_DNA"/>
</dbReference>
<comment type="caution">
    <text evidence="6">The sequence shown here is derived from an EMBL/GenBank/DDBJ whole genome shotgun (WGS) entry which is preliminary data.</text>
</comment>
<evidence type="ECO:0000313" key="7">
    <source>
        <dbReference type="Proteomes" id="UP000178977"/>
    </source>
</evidence>
<sequence>MQITLIHEDNDLVVIGKPAGVAVHGGASVRGETLADWLCERYPEIATVGDDPEVRPGIVHRLDKNTSGVMVVARNQKAFETLKQLFKSRDIEKTYLALVAGAPKKSSGTIDAPIGRLVRNRIKRGTGRGITAERPAVTVYRVLECFGAWSLLRVRPKTGRMHQIRVHLASIGHPVAGDRTYGGSRAALPGLERQFLHAFSLAFSFPPGRRWHFEAALPDDLDRVLRELRRLRRNG</sequence>
<keyword evidence="2 4" id="KW-0413">Isomerase</keyword>
<feature type="active site" evidence="3">
    <location>
        <position position="63"/>
    </location>
</feature>
<dbReference type="NCBIfam" id="TIGR00005">
    <property type="entry name" value="rluA_subfam"/>
    <property type="match status" value="1"/>
</dbReference>
<evidence type="ECO:0000256" key="2">
    <source>
        <dbReference type="ARBA" id="ARBA00023235"/>
    </source>
</evidence>
<accession>A0A1G2LDI7</accession>
<dbReference type="STRING" id="1802281.A3A44_02670"/>
<evidence type="ECO:0000256" key="4">
    <source>
        <dbReference type="RuleBase" id="RU362028"/>
    </source>
</evidence>
<dbReference type="GO" id="GO:0000455">
    <property type="term" value="P:enzyme-directed rRNA pseudouridine synthesis"/>
    <property type="evidence" value="ECO:0007669"/>
    <property type="project" value="TreeGrafter"/>
</dbReference>
<proteinExistence type="inferred from homology"/>
<dbReference type="InterPro" id="IPR020103">
    <property type="entry name" value="PsdUridine_synth_cat_dom_sf"/>
</dbReference>
<protein>
    <recommendedName>
        <fullName evidence="4">Pseudouridine synthase</fullName>
        <ecNumber evidence="4">5.4.99.-</ecNumber>
    </recommendedName>
</protein>
<dbReference type="Gene3D" id="3.30.2350.10">
    <property type="entry name" value="Pseudouridine synthase"/>
    <property type="match status" value="1"/>
</dbReference>
<evidence type="ECO:0000259" key="5">
    <source>
        <dbReference type="Pfam" id="PF00849"/>
    </source>
</evidence>
<dbReference type="AlphaFoldDB" id="A0A1G2LDI7"/>
<dbReference type="PROSITE" id="PS01129">
    <property type="entry name" value="PSI_RLU"/>
    <property type="match status" value="1"/>
</dbReference>
<feature type="domain" description="Pseudouridine synthase RsuA/RluA-like" evidence="5">
    <location>
        <begin position="11"/>
        <end position="170"/>
    </location>
</feature>
<dbReference type="InterPro" id="IPR006145">
    <property type="entry name" value="PsdUridine_synth_RsuA/RluA"/>
</dbReference>
<dbReference type="CDD" id="cd02869">
    <property type="entry name" value="PseudoU_synth_RluA_like"/>
    <property type="match status" value="1"/>
</dbReference>
<dbReference type="InterPro" id="IPR006225">
    <property type="entry name" value="PsdUridine_synth_RluC/D"/>
</dbReference>
<dbReference type="GO" id="GO:0009982">
    <property type="term" value="F:pseudouridine synthase activity"/>
    <property type="evidence" value="ECO:0007669"/>
    <property type="project" value="InterPro"/>
</dbReference>
<comment type="similarity">
    <text evidence="1 4">Belongs to the pseudouridine synthase RluA family.</text>
</comment>
<gene>
    <name evidence="6" type="ORF">A3A44_02670</name>
</gene>
<reference evidence="6 7" key="1">
    <citation type="journal article" date="2016" name="Nat. Commun.">
        <title>Thousands of microbial genomes shed light on interconnected biogeochemical processes in an aquifer system.</title>
        <authorList>
            <person name="Anantharaman K."/>
            <person name="Brown C.T."/>
            <person name="Hug L.A."/>
            <person name="Sharon I."/>
            <person name="Castelle C.J."/>
            <person name="Probst A.J."/>
            <person name="Thomas B.C."/>
            <person name="Singh A."/>
            <person name="Wilkins M.J."/>
            <person name="Karaoz U."/>
            <person name="Brodie E.L."/>
            <person name="Williams K.H."/>
            <person name="Hubbard S.S."/>
            <person name="Banfield J.F."/>
        </authorList>
    </citation>
    <scope>NUCLEOTIDE SEQUENCE [LARGE SCALE GENOMIC DNA]</scope>
</reference>
<evidence type="ECO:0000313" key="6">
    <source>
        <dbReference type="EMBL" id="OHA09660.1"/>
    </source>
</evidence>
<dbReference type="PANTHER" id="PTHR21600:SF44">
    <property type="entry name" value="RIBOSOMAL LARGE SUBUNIT PSEUDOURIDINE SYNTHASE D"/>
    <property type="match status" value="1"/>
</dbReference>
<dbReference type="GO" id="GO:0003723">
    <property type="term" value="F:RNA binding"/>
    <property type="evidence" value="ECO:0007669"/>
    <property type="project" value="InterPro"/>
</dbReference>
<organism evidence="6 7">
    <name type="scientific">Candidatus Sungbacteria bacterium RIFCSPLOWO2_01_FULL_60_25</name>
    <dbReference type="NCBI Taxonomy" id="1802281"/>
    <lineage>
        <taxon>Bacteria</taxon>
        <taxon>Candidatus Sungiibacteriota</taxon>
    </lineage>
</organism>
<dbReference type="Proteomes" id="UP000178977">
    <property type="component" value="Unassembled WGS sequence"/>
</dbReference>
<dbReference type="Pfam" id="PF00849">
    <property type="entry name" value="PseudoU_synth_2"/>
    <property type="match status" value="1"/>
</dbReference>
<dbReference type="SUPFAM" id="SSF55120">
    <property type="entry name" value="Pseudouridine synthase"/>
    <property type="match status" value="1"/>
</dbReference>
<dbReference type="GO" id="GO:0140098">
    <property type="term" value="F:catalytic activity, acting on RNA"/>
    <property type="evidence" value="ECO:0007669"/>
    <property type="project" value="UniProtKB-ARBA"/>
</dbReference>
<dbReference type="EC" id="5.4.99.-" evidence="4"/>